<comment type="caution">
    <text evidence="2">The sequence shown here is derived from an EMBL/GenBank/DDBJ whole genome shotgun (WGS) entry which is preliminary data.</text>
</comment>
<organism evidence="2 3">
    <name type="scientific">Glycomyces albidus</name>
    <dbReference type="NCBI Taxonomy" id="2656774"/>
    <lineage>
        <taxon>Bacteria</taxon>
        <taxon>Bacillati</taxon>
        <taxon>Actinomycetota</taxon>
        <taxon>Actinomycetes</taxon>
        <taxon>Glycomycetales</taxon>
        <taxon>Glycomycetaceae</taxon>
        <taxon>Glycomyces</taxon>
    </lineage>
</organism>
<evidence type="ECO:0000256" key="1">
    <source>
        <dbReference type="SAM" id="Phobius"/>
    </source>
</evidence>
<feature type="transmembrane region" description="Helical" evidence="1">
    <location>
        <begin position="64"/>
        <end position="85"/>
    </location>
</feature>
<feature type="transmembrane region" description="Helical" evidence="1">
    <location>
        <begin position="92"/>
        <end position="112"/>
    </location>
</feature>
<keyword evidence="1" id="KW-1133">Transmembrane helix</keyword>
<reference evidence="2 3" key="1">
    <citation type="submission" date="2019-10" db="EMBL/GenBank/DDBJ databases">
        <title>Glycomyces albidus sp. nov., a novel actinomycete isolated from rhizosphere soil of wheat (Triticum aestivum L.).</title>
        <authorList>
            <person name="Qian L."/>
        </authorList>
    </citation>
    <scope>NUCLEOTIDE SEQUENCE [LARGE SCALE GENOMIC DNA]</scope>
    <source>
        <strain evidence="2 3">NEAU-7082</strain>
    </source>
</reference>
<sequence>MTSYKTDRARAAAQAADSAVYGRRRFGAGFFLGLVILVILAFVLGFVLVGGFGETLRVRLGATALSLLVATPLTFVLGFFVGMFGRVRRMGMGIVVGALVGTVILAGLFLLLR</sequence>
<gene>
    <name evidence="2" type="ORF">GFD30_16605</name>
</gene>
<name>A0A6L5GBY1_9ACTN</name>
<keyword evidence="1" id="KW-0812">Transmembrane</keyword>
<dbReference type="RefSeq" id="WP_153026330.1">
    <property type="nucleotide sequence ID" value="NZ_WIAO01000021.1"/>
</dbReference>
<keyword evidence="3" id="KW-1185">Reference proteome</keyword>
<dbReference type="EMBL" id="WIAO01000021">
    <property type="protein sequence ID" value="MQM27182.1"/>
    <property type="molecule type" value="Genomic_DNA"/>
</dbReference>
<dbReference type="AlphaFoldDB" id="A0A6L5GBY1"/>
<feature type="transmembrane region" description="Helical" evidence="1">
    <location>
        <begin position="30"/>
        <end position="52"/>
    </location>
</feature>
<accession>A0A6L5GBY1</accession>
<dbReference type="Proteomes" id="UP000477750">
    <property type="component" value="Unassembled WGS sequence"/>
</dbReference>
<proteinExistence type="predicted"/>
<evidence type="ECO:0008006" key="4">
    <source>
        <dbReference type="Google" id="ProtNLM"/>
    </source>
</evidence>
<evidence type="ECO:0000313" key="3">
    <source>
        <dbReference type="Proteomes" id="UP000477750"/>
    </source>
</evidence>
<protein>
    <recommendedName>
        <fullName evidence="4">Major facilitator superfamily (MFS) profile domain-containing protein</fullName>
    </recommendedName>
</protein>
<evidence type="ECO:0000313" key="2">
    <source>
        <dbReference type="EMBL" id="MQM27182.1"/>
    </source>
</evidence>
<keyword evidence="1" id="KW-0472">Membrane</keyword>